<name>A0A7W5FPH1_9BACL</name>
<dbReference type="InterPro" id="IPR049945">
    <property type="entry name" value="AAA_22"/>
</dbReference>
<keyword evidence="3" id="KW-1185">Reference proteome</keyword>
<feature type="domain" description="ORC1/DEAH AAA+ ATPase" evidence="1">
    <location>
        <begin position="30"/>
        <end position="135"/>
    </location>
</feature>
<dbReference type="Proteomes" id="UP000570361">
    <property type="component" value="Unassembled WGS sequence"/>
</dbReference>
<proteinExistence type="predicted"/>
<dbReference type="RefSeq" id="WP_183602490.1">
    <property type="nucleotide sequence ID" value="NZ_JACHXK010000012.1"/>
</dbReference>
<dbReference type="Gene3D" id="3.40.50.300">
    <property type="entry name" value="P-loop containing nucleotide triphosphate hydrolases"/>
    <property type="match status" value="1"/>
</dbReference>
<reference evidence="2 3" key="1">
    <citation type="submission" date="2020-08" db="EMBL/GenBank/DDBJ databases">
        <title>Genomic Encyclopedia of Type Strains, Phase III (KMG-III): the genomes of soil and plant-associated and newly described type strains.</title>
        <authorList>
            <person name="Whitman W."/>
        </authorList>
    </citation>
    <scope>NUCLEOTIDE SEQUENCE [LARGE SCALE GENOMIC DNA]</scope>
    <source>
        <strain evidence="2 3">CECT 5862</strain>
    </source>
</reference>
<dbReference type="AlphaFoldDB" id="A0A7W5FPH1"/>
<dbReference type="Pfam" id="PF13401">
    <property type="entry name" value="AAA_22"/>
    <property type="match status" value="1"/>
</dbReference>
<evidence type="ECO:0000313" key="2">
    <source>
        <dbReference type="EMBL" id="MBB3112361.1"/>
    </source>
</evidence>
<evidence type="ECO:0000313" key="3">
    <source>
        <dbReference type="Proteomes" id="UP000570361"/>
    </source>
</evidence>
<dbReference type="EMBL" id="JACHXK010000012">
    <property type="protein sequence ID" value="MBB3112361.1"/>
    <property type="molecule type" value="Genomic_DNA"/>
</dbReference>
<organism evidence="2 3">
    <name type="scientific">Paenibacillus phyllosphaerae</name>
    <dbReference type="NCBI Taxonomy" id="274593"/>
    <lineage>
        <taxon>Bacteria</taxon>
        <taxon>Bacillati</taxon>
        <taxon>Bacillota</taxon>
        <taxon>Bacilli</taxon>
        <taxon>Bacillales</taxon>
        <taxon>Paenibacillaceae</taxon>
        <taxon>Paenibacillus</taxon>
    </lineage>
</organism>
<evidence type="ECO:0000259" key="1">
    <source>
        <dbReference type="Pfam" id="PF13401"/>
    </source>
</evidence>
<dbReference type="SUPFAM" id="SSF52540">
    <property type="entry name" value="P-loop containing nucleoside triphosphate hydrolases"/>
    <property type="match status" value="1"/>
</dbReference>
<comment type="caution">
    <text evidence="2">The sequence shown here is derived from an EMBL/GenBank/DDBJ whole genome shotgun (WGS) entry which is preliminary data.</text>
</comment>
<accession>A0A7W5FPH1</accession>
<protein>
    <submittedName>
        <fullName evidence="2">DNA transposition AAA+ family ATPase</fullName>
    </submittedName>
</protein>
<dbReference type="GO" id="GO:0016887">
    <property type="term" value="F:ATP hydrolysis activity"/>
    <property type="evidence" value="ECO:0007669"/>
    <property type="project" value="InterPro"/>
</dbReference>
<dbReference type="InterPro" id="IPR027417">
    <property type="entry name" value="P-loop_NTPase"/>
</dbReference>
<gene>
    <name evidence="2" type="ORF">FHS18_004462</name>
</gene>
<sequence>MELLNYEKVSTELSLFLREQDKVFCFFSIASGTGKTYFLRRYCQEHKSAFYMHLPQSIAKSPRMILLGLLYSLEVPFIKSASVDSYLDILRLELIKKQLSVIIIDDIQVIDVEIFELFKRLADEIDLKFIFAGTEIPDLYEHVAEHSEILSAV</sequence>